<gene>
    <name evidence="1" type="ORF">M413DRAFT_32243</name>
</gene>
<keyword evidence="2" id="KW-1185">Reference proteome</keyword>
<dbReference type="OrthoDB" id="2930135at2759"/>
<reference evidence="2" key="2">
    <citation type="submission" date="2015-01" db="EMBL/GenBank/DDBJ databases">
        <title>Evolutionary Origins and Diversification of the Mycorrhizal Mutualists.</title>
        <authorList>
            <consortium name="DOE Joint Genome Institute"/>
            <consortium name="Mycorrhizal Genomics Consortium"/>
            <person name="Kohler A."/>
            <person name="Kuo A."/>
            <person name="Nagy L.G."/>
            <person name="Floudas D."/>
            <person name="Copeland A."/>
            <person name="Barry K.W."/>
            <person name="Cichocki N."/>
            <person name="Veneault-Fourrey C."/>
            <person name="LaButti K."/>
            <person name="Lindquist E.A."/>
            <person name="Lipzen A."/>
            <person name="Lundell T."/>
            <person name="Morin E."/>
            <person name="Murat C."/>
            <person name="Riley R."/>
            <person name="Ohm R."/>
            <person name="Sun H."/>
            <person name="Tunlid A."/>
            <person name="Henrissat B."/>
            <person name="Grigoriev I.V."/>
            <person name="Hibbett D.S."/>
            <person name="Martin F."/>
        </authorList>
    </citation>
    <scope>NUCLEOTIDE SEQUENCE [LARGE SCALE GENOMIC DNA]</scope>
    <source>
        <strain evidence="2">h7</strain>
    </source>
</reference>
<protein>
    <recommendedName>
        <fullName evidence="3">F-box domain-containing protein</fullName>
    </recommendedName>
</protein>
<sequence>MTYHPTLPFEIIEMIIDAVAQHDPTFSSLKTCSLACQIFLELCRKHIFASITIHDRNRGPNPTSAALVRLLSTTPGIADHIRKLRWLVELEQLPHNAPLPGILEKIMKLESLTINWALPLDIQWSDNRLRSAILHLLHLPTLIRLEMHDVQDFAFADLIPCTNLHELRLHAMKSVETESTSVSILPPKPVQVDTLFFGVRCSTAISMMGASLRPDGRPVFNLAVLASIQLQLDTFEDFEASRKLFQHCSRLSKVAILLDSPPLTWTGIAKMLKPSIGTLTHLHLKTATEDETGANDPLGGLVPELEEMRHQNVVEKVTIDVFVSSYYECSHGDDWGLLDIVMTQSGWPKLKGFTALLTTTAAIAVGCASSDVNAHSTLRSLIATINTPSNLRGSLTLILGVGISAQRCWNFLHSYHDPASEHPIRQGGSWSTFIASSAPVQDRERLVAVANAVGHHCQ</sequence>
<dbReference type="HOGENOM" id="CLU_035624_0_0_1"/>
<evidence type="ECO:0008006" key="3">
    <source>
        <dbReference type="Google" id="ProtNLM"/>
    </source>
</evidence>
<dbReference type="AlphaFoldDB" id="A0A0C3BUN5"/>
<dbReference type="EMBL" id="KN831814">
    <property type="protein sequence ID" value="KIM35779.1"/>
    <property type="molecule type" value="Genomic_DNA"/>
</dbReference>
<evidence type="ECO:0000313" key="2">
    <source>
        <dbReference type="Proteomes" id="UP000053424"/>
    </source>
</evidence>
<name>A0A0C3BUN5_HEBCY</name>
<dbReference type="Proteomes" id="UP000053424">
    <property type="component" value="Unassembled WGS sequence"/>
</dbReference>
<accession>A0A0C3BUN5</accession>
<organism evidence="1 2">
    <name type="scientific">Hebeloma cylindrosporum</name>
    <dbReference type="NCBI Taxonomy" id="76867"/>
    <lineage>
        <taxon>Eukaryota</taxon>
        <taxon>Fungi</taxon>
        <taxon>Dikarya</taxon>
        <taxon>Basidiomycota</taxon>
        <taxon>Agaricomycotina</taxon>
        <taxon>Agaricomycetes</taxon>
        <taxon>Agaricomycetidae</taxon>
        <taxon>Agaricales</taxon>
        <taxon>Agaricineae</taxon>
        <taxon>Hymenogastraceae</taxon>
        <taxon>Hebeloma</taxon>
    </lineage>
</organism>
<evidence type="ECO:0000313" key="1">
    <source>
        <dbReference type="EMBL" id="KIM35779.1"/>
    </source>
</evidence>
<proteinExistence type="predicted"/>
<reference evidence="1 2" key="1">
    <citation type="submission" date="2014-04" db="EMBL/GenBank/DDBJ databases">
        <authorList>
            <consortium name="DOE Joint Genome Institute"/>
            <person name="Kuo A."/>
            <person name="Gay G."/>
            <person name="Dore J."/>
            <person name="Kohler A."/>
            <person name="Nagy L.G."/>
            <person name="Floudas D."/>
            <person name="Copeland A."/>
            <person name="Barry K.W."/>
            <person name="Cichocki N."/>
            <person name="Veneault-Fourrey C."/>
            <person name="LaButti K."/>
            <person name="Lindquist E.A."/>
            <person name="Lipzen A."/>
            <person name="Lundell T."/>
            <person name="Morin E."/>
            <person name="Murat C."/>
            <person name="Sun H."/>
            <person name="Tunlid A."/>
            <person name="Henrissat B."/>
            <person name="Grigoriev I.V."/>
            <person name="Hibbett D.S."/>
            <person name="Martin F."/>
            <person name="Nordberg H.P."/>
            <person name="Cantor M.N."/>
            <person name="Hua S.X."/>
        </authorList>
    </citation>
    <scope>NUCLEOTIDE SEQUENCE [LARGE SCALE GENOMIC DNA]</scope>
    <source>
        <strain evidence="2">h7</strain>
    </source>
</reference>